<evidence type="ECO:0000313" key="2">
    <source>
        <dbReference type="Proteomes" id="UP000638188"/>
    </source>
</evidence>
<dbReference type="RefSeq" id="WP_150279457.1">
    <property type="nucleotide sequence ID" value="NZ_BMFF01000012.1"/>
</dbReference>
<proteinExistence type="predicted"/>
<protein>
    <submittedName>
        <fullName evidence="1">Uncharacterized protein</fullName>
    </submittedName>
</protein>
<sequence length="296" mass="34249">MSYDLYFKPRNDSFSDELFHSYFRDRPNYKCEGAQAWYGNEDTGVYFVFELQTEQRSEEDYDDDEPLEHFPVALNINYLRPSYFIFEAEPEVTAFVKHFDFLVSDPQMKGMGEGEYKAEKLLSGWNFGNEFGYASFLKDENNRSGVSHLPAEQLQNAWRWNWSRSQVQARVGESKFVPRIMFLNLSGSPVTAAVWPDGISVVVTRVDYLCVPRKELAPTKFFRKKEDTTFVEWDKALPVLLKHGTQNNDGSISLNYMTPPSDVVKFIQSLPSENRAIEGLSADRVLDREIYERSAV</sequence>
<evidence type="ECO:0000313" key="1">
    <source>
        <dbReference type="EMBL" id="GGD12708.1"/>
    </source>
</evidence>
<organism evidence="1 2">
    <name type="scientific">Halopseudomonas salina</name>
    <dbReference type="NCBI Taxonomy" id="1323744"/>
    <lineage>
        <taxon>Bacteria</taxon>
        <taxon>Pseudomonadati</taxon>
        <taxon>Pseudomonadota</taxon>
        <taxon>Gammaproteobacteria</taxon>
        <taxon>Pseudomonadales</taxon>
        <taxon>Pseudomonadaceae</taxon>
        <taxon>Halopseudomonas</taxon>
    </lineage>
</organism>
<gene>
    <name evidence="1" type="ORF">GCM10007418_34470</name>
</gene>
<accession>A0ABQ1Q4M4</accession>
<comment type="caution">
    <text evidence="1">The sequence shown here is derived from an EMBL/GenBank/DDBJ whole genome shotgun (WGS) entry which is preliminary data.</text>
</comment>
<dbReference type="Proteomes" id="UP000638188">
    <property type="component" value="Unassembled WGS sequence"/>
</dbReference>
<name>A0ABQ1Q4M4_9GAMM</name>
<dbReference type="EMBL" id="BMFF01000012">
    <property type="protein sequence ID" value="GGD12708.1"/>
    <property type="molecule type" value="Genomic_DNA"/>
</dbReference>
<keyword evidence="2" id="KW-1185">Reference proteome</keyword>
<reference evidence="2" key="1">
    <citation type="journal article" date="2019" name="Int. J. Syst. Evol. Microbiol.">
        <title>The Global Catalogue of Microorganisms (GCM) 10K type strain sequencing project: providing services to taxonomists for standard genome sequencing and annotation.</title>
        <authorList>
            <consortium name="The Broad Institute Genomics Platform"/>
            <consortium name="The Broad Institute Genome Sequencing Center for Infectious Disease"/>
            <person name="Wu L."/>
            <person name="Ma J."/>
        </authorList>
    </citation>
    <scope>NUCLEOTIDE SEQUENCE [LARGE SCALE GENOMIC DNA]</scope>
    <source>
        <strain evidence="2">CGMCC 1.12482</strain>
    </source>
</reference>